<keyword evidence="2 4" id="KW-0808">Transferase</keyword>
<sequence>MSQQKNMLFGEVTLTRDSIAEDLRRLGLQPGATVIVHSSLRSLGFVCGGPVALVQALMDVVREEGTIVMPTFTGDVSDPATWENPPVPQAWWPIIRETMPAFDPRITPAWGMGKTVEVFRTWPGVLRSAHPAFSFAAWGKEAEAITRSHSLDYGLGESSPLARIYERDGQVLLLGVGFDNNTSFHLAEYRVRGAKTTIAGAPVWKEGGRKWVTYQEIQHETERFLELGEAFERETGCVIKGRVGLSEAKLFSQRAAVDFAKEWLERQRQKETY</sequence>
<dbReference type="RefSeq" id="WP_205493741.1">
    <property type="nucleotide sequence ID" value="NZ_JAFHAP010000006.1"/>
</dbReference>
<dbReference type="InterPro" id="IPR028345">
    <property type="entry name" value="Antibiotic_NAT-like"/>
</dbReference>
<dbReference type="PANTHER" id="PTHR11104:SF0">
    <property type="entry name" value="SPBETA PROPHAGE-DERIVED AMINOGLYCOSIDE N(3')-ACETYLTRANSFERASE-LIKE PROTEIN YOKD"/>
    <property type="match status" value="1"/>
</dbReference>
<gene>
    <name evidence="5" type="ORF">JQC72_05945</name>
</gene>
<evidence type="ECO:0000313" key="5">
    <source>
        <dbReference type="EMBL" id="MBN2909062.1"/>
    </source>
</evidence>
<evidence type="ECO:0000256" key="4">
    <source>
        <dbReference type="RuleBase" id="RU365031"/>
    </source>
</evidence>
<keyword evidence="3 4" id="KW-0012">Acyltransferase</keyword>
<protein>
    <recommendedName>
        <fullName evidence="4">Aminoglycoside N(3)-acetyltransferase</fullName>
        <ecNumber evidence="4">2.3.1.-</ecNumber>
    </recommendedName>
</protein>
<dbReference type="EMBL" id="JAFHAP010000006">
    <property type="protein sequence ID" value="MBN2909062.1"/>
    <property type="molecule type" value="Genomic_DNA"/>
</dbReference>
<dbReference type="Pfam" id="PF02522">
    <property type="entry name" value="Antibiotic_NAT"/>
    <property type="match status" value="1"/>
</dbReference>
<evidence type="ECO:0000256" key="2">
    <source>
        <dbReference type="ARBA" id="ARBA00022679"/>
    </source>
</evidence>
<dbReference type="Proteomes" id="UP001177120">
    <property type="component" value="Unassembled WGS sequence"/>
</dbReference>
<dbReference type="SUPFAM" id="SSF110710">
    <property type="entry name" value="TTHA0583/YokD-like"/>
    <property type="match status" value="1"/>
</dbReference>
<evidence type="ECO:0000256" key="3">
    <source>
        <dbReference type="ARBA" id="ARBA00023315"/>
    </source>
</evidence>
<evidence type="ECO:0000256" key="1">
    <source>
        <dbReference type="ARBA" id="ARBA00006383"/>
    </source>
</evidence>
<comment type="catalytic activity">
    <reaction evidence="4">
        <text>a 2-deoxystreptamine antibiotic + acetyl-CoA = an N(3)-acetyl-2-deoxystreptamine antibiotic + CoA + H(+)</text>
        <dbReference type="Rhea" id="RHEA:12665"/>
        <dbReference type="ChEBI" id="CHEBI:15378"/>
        <dbReference type="ChEBI" id="CHEBI:57287"/>
        <dbReference type="ChEBI" id="CHEBI:57288"/>
        <dbReference type="ChEBI" id="CHEBI:57921"/>
        <dbReference type="ChEBI" id="CHEBI:77452"/>
        <dbReference type="EC" id="2.3.1.81"/>
    </reaction>
</comment>
<dbReference type="EC" id="2.3.1.-" evidence="4"/>
<comment type="caution">
    <text evidence="5">The sequence shown here is derived from an EMBL/GenBank/DDBJ whole genome shotgun (WGS) entry which is preliminary data.</text>
</comment>
<name>A0ABS2WHP5_9BACL</name>
<proteinExistence type="inferred from homology"/>
<organism evidence="5 6">
    <name type="scientific">Polycladomyces zharkentensis</name>
    <dbReference type="NCBI Taxonomy" id="2807616"/>
    <lineage>
        <taxon>Bacteria</taxon>
        <taxon>Bacillati</taxon>
        <taxon>Bacillota</taxon>
        <taxon>Bacilli</taxon>
        <taxon>Bacillales</taxon>
        <taxon>Thermoactinomycetaceae</taxon>
        <taxon>Polycladomyces</taxon>
    </lineage>
</organism>
<dbReference type="PANTHER" id="PTHR11104">
    <property type="entry name" value="AMINOGLYCOSIDE N3-ACETYLTRANSFERASE"/>
    <property type="match status" value="1"/>
</dbReference>
<keyword evidence="6" id="KW-1185">Reference proteome</keyword>
<reference evidence="5" key="1">
    <citation type="journal article" date="2024" name="Int. J. Syst. Evol. Microbiol.">
        <title>Polycladomyces zharkentensis sp. nov., a novel thermophilic cellulose- and starch-degrading member of the Bacillota from a geothermal aquifer in Kazakhstan.</title>
        <authorList>
            <person name="Mashzhan A."/>
            <person name="Kistaubayeva A."/>
            <person name="Javier-Lopez R."/>
            <person name="Bissenova U."/>
            <person name="Bissenbay A."/>
            <person name="Birkeland N.K."/>
        </authorList>
    </citation>
    <scope>NUCLEOTIDE SEQUENCE</scope>
    <source>
        <strain evidence="5">ZKZ2T</strain>
    </source>
</reference>
<comment type="similarity">
    <text evidence="1 4">Belongs to the antibiotic N-acetyltransferase family.</text>
</comment>
<dbReference type="InterPro" id="IPR003679">
    <property type="entry name" value="Amioglycoside_AcTrfase"/>
</dbReference>
<evidence type="ECO:0000313" key="6">
    <source>
        <dbReference type="Proteomes" id="UP001177120"/>
    </source>
</evidence>
<keyword evidence="4" id="KW-0046">Antibiotic resistance</keyword>
<accession>A0ABS2WHP5</accession>